<evidence type="ECO:0000313" key="2">
    <source>
        <dbReference type="Proteomes" id="UP000199245"/>
    </source>
</evidence>
<evidence type="ECO:0000313" key="1">
    <source>
        <dbReference type="EMBL" id="SDF77041.1"/>
    </source>
</evidence>
<protein>
    <submittedName>
        <fullName evidence="1">Uncharacterized protein</fullName>
    </submittedName>
</protein>
<organism evidence="1 2">
    <name type="scientific">Bradyrhizobium brasilense</name>
    <dbReference type="NCBI Taxonomy" id="1419277"/>
    <lineage>
        <taxon>Bacteria</taxon>
        <taxon>Pseudomonadati</taxon>
        <taxon>Pseudomonadota</taxon>
        <taxon>Alphaproteobacteria</taxon>
        <taxon>Hyphomicrobiales</taxon>
        <taxon>Nitrobacteraceae</taxon>
        <taxon>Bradyrhizobium</taxon>
    </lineage>
</organism>
<sequence length="128" mass="14316">MESAYPTVIGTKLSIYCGFMYRRIRKCGLSLFQPSSLSPATLCFWLPPSNTNSDDCEWRASLEVSPICGHGCVAEFGIQSRHKQTLRSKAMATVTIAWYARCEDRSRKRLGFMDGGTLGQIGRPFIPE</sequence>
<proteinExistence type="predicted"/>
<dbReference type="Proteomes" id="UP000199245">
    <property type="component" value="Unassembled WGS sequence"/>
</dbReference>
<accession>A0A1G7NSV0</accession>
<reference evidence="1 2" key="1">
    <citation type="submission" date="2016-10" db="EMBL/GenBank/DDBJ databases">
        <authorList>
            <person name="de Groot N.N."/>
        </authorList>
    </citation>
    <scope>NUCLEOTIDE SEQUENCE [LARGE SCALE GENOMIC DNA]</scope>
    <source>
        <strain evidence="1 2">R5</strain>
    </source>
</reference>
<gene>
    <name evidence="1" type="ORF">SAMN05216337_107233</name>
</gene>
<dbReference type="AlphaFoldDB" id="A0A1G7NSV0"/>
<name>A0A1G7NSV0_9BRAD</name>
<dbReference type="EMBL" id="FMZW01000072">
    <property type="protein sequence ID" value="SDF77041.1"/>
    <property type="molecule type" value="Genomic_DNA"/>
</dbReference>